<dbReference type="Pfam" id="PF04055">
    <property type="entry name" value="Radical_SAM"/>
    <property type="match status" value="1"/>
</dbReference>
<dbReference type="InterPro" id="IPR018768">
    <property type="entry name" value="DUF2344"/>
</dbReference>
<keyword evidence="4" id="KW-1185">Reference proteome</keyword>
<dbReference type="SFLD" id="SFLDS00029">
    <property type="entry name" value="Radical_SAM"/>
    <property type="match status" value="1"/>
</dbReference>
<dbReference type="PROSITE" id="PS51918">
    <property type="entry name" value="RADICAL_SAM"/>
    <property type="match status" value="1"/>
</dbReference>
<dbReference type="HOGENOM" id="CLU_011543_2_2_0"/>
<dbReference type="PaxDb" id="880073-Calab_2282"/>
<dbReference type="EMBL" id="CM001402">
    <property type="protein sequence ID" value="EHO41892.1"/>
    <property type="molecule type" value="Genomic_DNA"/>
</dbReference>
<dbReference type="GO" id="GO:0051536">
    <property type="term" value="F:iron-sulfur cluster binding"/>
    <property type="evidence" value="ECO:0007669"/>
    <property type="project" value="InterPro"/>
</dbReference>
<proteinExistence type="predicted"/>
<dbReference type="SFLD" id="SFLDG01082">
    <property type="entry name" value="B12-binding_domain_containing"/>
    <property type="match status" value="1"/>
</dbReference>
<dbReference type="EMBL" id="CP018099">
    <property type="protein sequence ID" value="APF17825.1"/>
    <property type="molecule type" value="Genomic_DNA"/>
</dbReference>
<sequence>MKKSGQGELLATHDLEKTLFSKILPAVLKPGRYIGHEINIVQKDAQTVKSRIVLAFPDVYEIGMSYTGFQLLYHILNQQPHIWAERVFAPWPDMEEQLRRHKIPLYSLESFTPLNEFDVIGFTLQYELTYTNILNMLDLGHVPVLSKDRTESDPFVIAGGPCSCNPEPMVDFIDAFLIGDGEEAGIEILNVIQAGKAEGKKREEILFDLAQVWGVYVPQFYEAKYDARQKFVGIRPKKDGVPPVVRTRIAANLKPEHYPTRPIVPLIEVTHDRLAVEVMRGCTEGCRYCNAGMIYRPVRERKVEDILQQIKEGLDHTGYNEVSFLSLSISDYSHLERLMVESRQELDSEVNVSFPSMRLDSFNETIAEFVAQVRKSGFTFAPEAGSQRLRNVINKNISEEDLFKSVEIALQNGWRLIKFYFMIGLPTETDEDVLAIADLLKRLARMSKPYGRIQFNVSISPFSPKAHTPFQWERQNTIEEIWRKVDLLKAPLRGERRVKLSWRDPKISFLEGILGRADRKMAGVIYEVWKNGGKFDGWAEYFNFELWSDILNKYGYDQDELIAEIPESSPLPWDHIDKGVTKRFLQKERHKAYQEKNSPDCKTDHCLACGLQRKGIFAELVDCYKKESGTTQETDIRRNKTKKEVGQPESSSATVKYRVQFTKEGYASFLSHLDMLRIFERAFRRAKIEVAYSEGFNPRPKISFAQPLALGVQSVAEYFDVEIKGGFDGRLAEKLNPLLPEGLKIVHAHQIHEKVRSLSEAIDITEYEIVVLDQNVDLAEVDRRLRKMRRAVSIVMQKRVKGQLKPVNVRPYVDEIRRRGKRILIKVRTIERRSLRINDFARLIFPNNEAIKIIRRKQLIRAGNIEKTPLEILK</sequence>
<dbReference type="Gene3D" id="3.80.30.20">
    <property type="entry name" value="tm_1862 like domain"/>
    <property type="match status" value="1"/>
</dbReference>
<protein>
    <submittedName>
        <fullName evidence="2">Radical SAM-linked protein/radical SAM family uncharacterized protein</fullName>
    </submittedName>
</protein>
<dbReference type="InterPro" id="IPR058240">
    <property type="entry name" value="rSAM_sf"/>
</dbReference>
<dbReference type="KEGG" id="caby:Cabys_1076"/>
<dbReference type="eggNOG" id="COG1032">
    <property type="taxonomic scope" value="Bacteria"/>
</dbReference>
<dbReference type="Pfam" id="PF10105">
    <property type="entry name" value="DUF2344"/>
    <property type="match status" value="1"/>
</dbReference>
<dbReference type="eggNOG" id="COG5011">
    <property type="taxonomic scope" value="Bacteria"/>
</dbReference>
<accession>H1XXA7</accession>
<dbReference type="Proteomes" id="UP000004671">
    <property type="component" value="Chromosome"/>
</dbReference>
<dbReference type="Proteomes" id="UP000183868">
    <property type="component" value="Chromosome"/>
</dbReference>
<reference evidence="2 5" key="2">
    <citation type="submission" date="2016-11" db="EMBL/GenBank/DDBJ databases">
        <title>Genomic analysis of Caldithrix abyssi and proposal of a novel bacterial phylum Caldithrichaeota.</title>
        <authorList>
            <person name="Kublanov I."/>
            <person name="Sigalova O."/>
            <person name="Gavrilov S."/>
            <person name="Lebedinsky A."/>
            <person name="Ivanova N."/>
            <person name="Daum C."/>
            <person name="Reddy T."/>
            <person name="Klenk H.P."/>
            <person name="Goker M."/>
            <person name="Reva O."/>
            <person name="Miroshnichenko M."/>
            <person name="Kyprides N."/>
            <person name="Woyke T."/>
            <person name="Gelfand M."/>
        </authorList>
    </citation>
    <scope>NUCLEOTIDE SEQUENCE [LARGE SCALE GENOMIC DNA]</scope>
    <source>
        <strain evidence="2 5">LF13</strain>
    </source>
</reference>
<dbReference type="InterPro" id="IPR006638">
    <property type="entry name" value="Elp3/MiaA/NifB-like_rSAM"/>
</dbReference>
<reference evidence="3 4" key="1">
    <citation type="submission" date="2011-09" db="EMBL/GenBank/DDBJ databases">
        <title>The permanent draft genome of Caldithrix abyssi DSM 13497.</title>
        <authorList>
            <consortium name="US DOE Joint Genome Institute (JGI-PGF)"/>
            <person name="Lucas S."/>
            <person name="Han J."/>
            <person name="Lapidus A."/>
            <person name="Bruce D."/>
            <person name="Goodwin L."/>
            <person name="Pitluck S."/>
            <person name="Peters L."/>
            <person name="Kyrpides N."/>
            <person name="Mavromatis K."/>
            <person name="Ivanova N."/>
            <person name="Mikhailova N."/>
            <person name="Chertkov O."/>
            <person name="Detter J.C."/>
            <person name="Tapia R."/>
            <person name="Han C."/>
            <person name="Land M."/>
            <person name="Hauser L."/>
            <person name="Markowitz V."/>
            <person name="Cheng J.-F."/>
            <person name="Hugenholtz P."/>
            <person name="Woyke T."/>
            <person name="Wu D."/>
            <person name="Spring S."/>
            <person name="Brambilla E."/>
            <person name="Klenk H.-P."/>
            <person name="Eisen J.A."/>
        </authorList>
    </citation>
    <scope>NUCLEOTIDE SEQUENCE [LARGE SCALE GENOMIC DNA]</scope>
    <source>
        <strain evidence="3 4">DSM 13497</strain>
    </source>
</reference>
<dbReference type="SMART" id="SM00729">
    <property type="entry name" value="Elp3"/>
    <property type="match status" value="1"/>
</dbReference>
<dbReference type="NCBIfam" id="TIGR03936">
    <property type="entry name" value="sam_1_link_chp"/>
    <property type="match status" value="1"/>
</dbReference>
<organism evidence="3 4">
    <name type="scientific">Caldithrix abyssi DSM 13497</name>
    <dbReference type="NCBI Taxonomy" id="880073"/>
    <lineage>
        <taxon>Bacteria</taxon>
        <taxon>Pseudomonadati</taxon>
        <taxon>Calditrichota</taxon>
        <taxon>Calditrichia</taxon>
        <taxon>Calditrichales</taxon>
        <taxon>Calditrichaceae</taxon>
        <taxon>Caldithrix</taxon>
    </lineage>
</organism>
<evidence type="ECO:0000313" key="4">
    <source>
        <dbReference type="Proteomes" id="UP000004671"/>
    </source>
</evidence>
<dbReference type="PANTHER" id="PTHR42731">
    <property type="entry name" value="SLL1084 PROTEIN"/>
    <property type="match status" value="1"/>
</dbReference>
<feature type="domain" description="Radical SAM core" evidence="1">
    <location>
        <begin position="268"/>
        <end position="504"/>
    </location>
</feature>
<evidence type="ECO:0000313" key="2">
    <source>
        <dbReference type="EMBL" id="APF17825.1"/>
    </source>
</evidence>
<dbReference type="InterPro" id="IPR007197">
    <property type="entry name" value="rSAM"/>
</dbReference>
<evidence type="ECO:0000259" key="1">
    <source>
        <dbReference type="PROSITE" id="PS51918"/>
    </source>
</evidence>
<dbReference type="SUPFAM" id="SSF102114">
    <property type="entry name" value="Radical SAM enzymes"/>
    <property type="match status" value="1"/>
</dbReference>
<dbReference type="Pfam" id="PF19864">
    <property type="entry name" value="Radical_SAM_N2"/>
    <property type="match status" value="1"/>
</dbReference>
<dbReference type="STRING" id="880073.Cabys_1076"/>
<dbReference type="AlphaFoldDB" id="H1XXA7"/>
<gene>
    <name evidence="2" type="ORF">Cabys_1076</name>
    <name evidence="3" type="ORF">Calab_2282</name>
</gene>
<evidence type="ECO:0000313" key="3">
    <source>
        <dbReference type="EMBL" id="EHO41892.1"/>
    </source>
</evidence>
<dbReference type="InterPro" id="IPR023862">
    <property type="entry name" value="CHP03960_rSAM"/>
</dbReference>
<dbReference type="RefSeq" id="WP_006929075.1">
    <property type="nucleotide sequence ID" value="NZ_CM001402.1"/>
</dbReference>
<dbReference type="InterPro" id="IPR023404">
    <property type="entry name" value="rSAM_horseshoe"/>
</dbReference>
<dbReference type="CDD" id="cd01335">
    <property type="entry name" value="Radical_SAM"/>
    <property type="match status" value="1"/>
</dbReference>
<dbReference type="NCBIfam" id="TIGR03960">
    <property type="entry name" value="rSAM_fuse_unch"/>
    <property type="match status" value="1"/>
</dbReference>
<name>H1XXA7_CALAY</name>
<dbReference type="OrthoDB" id="9806827at2"/>
<dbReference type="InterPro" id="IPR045784">
    <property type="entry name" value="Radical_SAM_N2"/>
</dbReference>
<evidence type="ECO:0000313" key="5">
    <source>
        <dbReference type="Proteomes" id="UP000183868"/>
    </source>
</evidence>
<dbReference type="InParanoid" id="H1XXA7"/>
<dbReference type="PANTHER" id="PTHR42731:SF1">
    <property type="entry name" value="RADICAL SAM DOMAIN PROTEIN"/>
    <property type="match status" value="1"/>
</dbReference>
<dbReference type="GO" id="GO:0003824">
    <property type="term" value="F:catalytic activity"/>
    <property type="evidence" value="ECO:0007669"/>
    <property type="project" value="InterPro"/>
</dbReference>